<keyword evidence="2" id="KW-1133">Transmembrane helix</keyword>
<comment type="caution">
    <text evidence="3">The sequence shown here is derived from an EMBL/GenBank/DDBJ whole genome shotgun (WGS) entry which is preliminary data.</text>
</comment>
<dbReference type="eggNOG" id="COG0739">
    <property type="taxonomic scope" value="Bacteria"/>
</dbReference>
<proteinExistence type="predicted"/>
<sequence>MTKRTAPGARRGSTALRHALIVVVATICIVTAVIVGVVKLSAQWLADLGNAASAAKDTSAYCMAKQTDGVMSYTLSTEQARNAGLITAIGVTRGLPDHAATVALATAMQESKLTNLEYGDRDSLGLFQQRPSQGWGTVEQLMDETYATNAFYDGLVKVTDWESIPVEDAAQAVQLSGYPDAYAQWDGLARAWAQSLTGEVAAGVGCRLPGDVTSSDPDGLTAGLQGAYPSVTAASSSSKSSSQSTDDAGESGDGNATAGDGSTATTVTFTVPGGLSDENTRRAVWQTATWIVVNARHYGVVKVAADGMTWTRAATAWTGDEKAGSTVTVTFA</sequence>
<feature type="compositionally biased region" description="Polar residues" evidence="1">
    <location>
        <begin position="260"/>
        <end position="269"/>
    </location>
</feature>
<dbReference type="STRING" id="762211.BSTEL_0123"/>
<organism evidence="3 4">
    <name type="scientific">Bifidobacterium stellenboschense</name>
    <dbReference type="NCBI Taxonomy" id="762211"/>
    <lineage>
        <taxon>Bacteria</taxon>
        <taxon>Bacillati</taxon>
        <taxon>Actinomycetota</taxon>
        <taxon>Actinomycetes</taxon>
        <taxon>Bifidobacteriales</taxon>
        <taxon>Bifidobacteriaceae</taxon>
        <taxon>Bifidobacterium</taxon>
    </lineage>
</organism>
<evidence type="ECO:0000256" key="2">
    <source>
        <dbReference type="SAM" id="Phobius"/>
    </source>
</evidence>
<evidence type="ECO:0000313" key="3">
    <source>
        <dbReference type="EMBL" id="KFI97402.1"/>
    </source>
</evidence>
<feature type="compositionally biased region" description="Low complexity" evidence="1">
    <location>
        <begin position="235"/>
        <end position="244"/>
    </location>
</feature>
<evidence type="ECO:0000256" key="1">
    <source>
        <dbReference type="SAM" id="MobiDB-lite"/>
    </source>
</evidence>
<name>A0A087DPF2_9BIFI</name>
<evidence type="ECO:0000313" key="4">
    <source>
        <dbReference type="Proteomes" id="UP000029004"/>
    </source>
</evidence>
<reference evidence="3 4" key="1">
    <citation type="submission" date="2014-03" db="EMBL/GenBank/DDBJ databases">
        <title>Genomics of Bifidobacteria.</title>
        <authorList>
            <person name="Ventura M."/>
            <person name="Milani C."/>
            <person name="Lugli G.A."/>
        </authorList>
    </citation>
    <scope>NUCLEOTIDE SEQUENCE [LARGE SCALE GENOMIC DNA]</scope>
    <source>
        <strain evidence="3 4">DSM 23968</strain>
    </source>
</reference>
<dbReference type="EMBL" id="JGZP01000012">
    <property type="protein sequence ID" value="KFI97402.1"/>
    <property type="molecule type" value="Genomic_DNA"/>
</dbReference>
<dbReference type="OrthoDB" id="5171895at2"/>
<dbReference type="RefSeq" id="WP_051922871.1">
    <property type="nucleotide sequence ID" value="NZ_JGZP01000012.1"/>
</dbReference>
<gene>
    <name evidence="3" type="ORF">BSTEL_0123</name>
</gene>
<protein>
    <submittedName>
        <fullName evidence="3">Cobalt transporter</fullName>
    </submittedName>
</protein>
<keyword evidence="2" id="KW-0812">Transmembrane</keyword>
<feature type="region of interest" description="Disordered" evidence="1">
    <location>
        <begin position="232"/>
        <end position="276"/>
    </location>
</feature>
<keyword evidence="4" id="KW-1185">Reference proteome</keyword>
<dbReference type="AlphaFoldDB" id="A0A087DPF2"/>
<dbReference type="Proteomes" id="UP000029004">
    <property type="component" value="Unassembled WGS sequence"/>
</dbReference>
<feature type="transmembrane region" description="Helical" evidence="2">
    <location>
        <begin position="20"/>
        <end position="38"/>
    </location>
</feature>
<accession>A0A087DPF2</accession>
<keyword evidence="2" id="KW-0472">Membrane</keyword>